<keyword evidence="3" id="KW-0472">Membrane</keyword>
<feature type="compositionally biased region" description="Polar residues" evidence="2">
    <location>
        <begin position="1230"/>
        <end position="1239"/>
    </location>
</feature>
<dbReference type="PANTHER" id="PTHR37686">
    <property type="entry name" value="LD36006P"/>
    <property type="match status" value="1"/>
</dbReference>
<dbReference type="EMBL" id="UFQT01000590">
    <property type="protein sequence ID" value="SSX25540.1"/>
    <property type="molecule type" value="Genomic_DNA"/>
</dbReference>
<organism evidence="5">
    <name type="scientific">Culicoides sonorensis</name>
    <name type="common">Biting midge</name>
    <dbReference type="NCBI Taxonomy" id="179676"/>
    <lineage>
        <taxon>Eukaryota</taxon>
        <taxon>Metazoa</taxon>
        <taxon>Ecdysozoa</taxon>
        <taxon>Arthropoda</taxon>
        <taxon>Hexapoda</taxon>
        <taxon>Insecta</taxon>
        <taxon>Pterygota</taxon>
        <taxon>Neoptera</taxon>
        <taxon>Endopterygota</taxon>
        <taxon>Diptera</taxon>
        <taxon>Nematocera</taxon>
        <taxon>Chironomoidea</taxon>
        <taxon>Ceratopogonidae</taxon>
        <taxon>Ceratopogoninae</taxon>
        <taxon>Culicoides</taxon>
        <taxon>Monoculicoides</taxon>
    </lineage>
</organism>
<keyword evidence="3" id="KW-1133">Transmembrane helix</keyword>
<accession>A0A336M682</accession>
<gene>
    <name evidence="5" type="primary">CSON012450</name>
</gene>
<feature type="compositionally biased region" description="Low complexity" evidence="2">
    <location>
        <begin position="12"/>
        <end position="28"/>
    </location>
</feature>
<keyword evidence="1" id="KW-0175">Coiled coil</keyword>
<feature type="transmembrane region" description="Helical" evidence="3">
    <location>
        <begin position="706"/>
        <end position="723"/>
    </location>
</feature>
<feature type="region of interest" description="Disordered" evidence="2">
    <location>
        <begin position="1"/>
        <end position="29"/>
    </location>
</feature>
<evidence type="ECO:0000313" key="5">
    <source>
        <dbReference type="EMBL" id="SSX25540.1"/>
    </source>
</evidence>
<dbReference type="PANTHER" id="PTHR37686:SF1">
    <property type="entry name" value="LD36006P"/>
    <property type="match status" value="1"/>
</dbReference>
<feature type="compositionally biased region" description="Polar residues" evidence="2">
    <location>
        <begin position="1167"/>
        <end position="1182"/>
    </location>
</feature>
<feature type="coiled-coil region" evidence="1">
    <location>
        <begin position="394"/>
        <end position="421"/>
    </location>
</feature>
<feature type="region of interest" description="Disordered" evidence="2">
    <location>
        <begin position="1217"/>
        <end position="1239"/>
    </location>
</feature>
<dbReference type="InterPro" id="IPR057435">
    <property type="entry name" value="Lips"/>
</dbReference>
<evidence type="ECO:0000256" key="3">
    <source>
        <dbReference type="SAM" id="Phobius"/>
    </source>
</evidence>
<proteinExistence type="predicted"/>
<feature type="region of interest" description="Disordered" evidence="2">
    <location>
        <begin position="1163"/>
        <end position="1192"/>
    </location>
</feature>
<sequence>MESGDTATLPLNSSTNSRNNNGNNERTSLIMPSRPCSLFNAEKESLSFQINLVGAPPEVEQLIEHIKSVAEQFLYHWKTFPINLPAPLTPIPTSGTVSRKPRPINLRDLFIAPPFDELDAVATDGTGEPRRLTNSQLRAVREKGEFDVPSLNFPGQVHRWRLSQLLQKGSERTHDSLLGDLALAARFLVVTACARLYGTFFSVAHAVKALLKGFIKLLDITVGVPSLVAHNLELKVKEERCRYLIAELVCRSEYEDCLDSLCTYVRRQLRRATMEKFDVECDTTAQPVPYLFVTPKGQDIDLRLFSRDIMRKALPILVQILEKETRGWFLHFRERLIAELREKKMSDAEIEEEVNEAVMKEYLQRVYTSILGNTELASLGDGIPQLLVQQAQSVVIMHKSIEKTKKDLEKARNEQEQLLRETYPVLSRIAPWMRMKLRIAESSRMSKTIFAAHEEALKICLKHNLQQTVYFLNRDLAFLRDREPILLKELKNDKTPTRNFQWAIRIWSPKSWIIRRSFQGHSEVIPTVICQQATSIVTPRSDPSQPVFLVEKDIIRTTTTRWPLWRVMNLVQRTWTWTWNTIFLLGVIVPWCSPLGLRALFCVKPFMPDLELSQVNGTLFPRKTSITPTMVSRLVELWRHISKARTKFETEPDTGFIGKGITRQLNRIYNYVIKGFMGTFMILFIFPLLCVFVSGISIFFALTAPLWIPFVTIILHIYIMLIFDIDCPDENKNRFAIVFEAIGWNILIQGVVQPIAALFVAGVLCPFASVCVLIVGVVRYWFRIFWDAVMFHLFIKKVGRIPASDGFAVRRIAGPGLFQDYYFAIKPEQALAALEAKMEMDELQAYQHSMETIICQPQKDFSQFVEACFGPFSAQLAKNGSYKNLEREAQDLMASLHEKLEKRRRELQTGLTSQVKCRIKLNTVELKIAIQQGAYMLERFYPNHVISRLSMSEDEFWDAKGLSVGDWAGLAGLIYADIFGLDFLTPLSDTDTQFKLEPHTQLDLSRYTEMVQSVSEIINGPDLLGNVYTPRGNIQVHSPYLEVTAFNPRSRLAINTNKTDKKDTTTGLTTPRVRARRTTLPQTLKRVTLRPWKRKQYENVFTEKLLIPLPIPHPVHIAISIYNRDSDSPIPLECDICGDILKSIEDCQGDMLAVNAVSRFRGGGGTTESSMDSLDSRSQTSGDTRDSMDIVGSTDIGCTDTLPCVNRTETINVATQQTSNNNGSAGDRQSIGSQSAIQQNQRTSYQWTLSSLAGNRRNRNGQNNTETVRVDLASPEDISLDTDSTRVVFSAYGTTV</sequence>
<feature type="transmembrane region" description="Helical" evidence="3">
    <location>
        <begin position="577"/>
        <end position="597"/>
    </location>
</feature>
<dbReference type="VEuPathDB" id="VectorBase:CSON012450"/>
<reference evidence="5" key="2">
    <citation type="submission" date="2018-07" db="EMBL/GenBank/DDBJ databases">
        <authorList>
            <person name="Quirk P.G."/>
            <person name="Krulwich T.A."/>
        </authorList>
    </citation>
    <scope>NUCLEOTIDE SEQUENCE</scope>
</reference>
<protein>
    <submittedName>
        <fullName evidence="5">CSON012450 protein</fullName>
    </submittedName>
</protein>
<feature type="transmembrane region" description="Helical" evidence="3">
    <location>
        <begin position="758"/>
        <end position="782"/>
    </location>
</feature>
<evidence type="ECO:0000256" key="2">
    <source>
        <dbReference type="SAM" id="MobiDB-lite"/>
    </source>
</evidence>
<keyword evidence="3" id="KW-0812">Transmembrane</keyword>
<reference evidence="4" key="1">
    <citation type="submission" date="2018-04" db="EMBL/GenBank/DDBJ databases">
        <authorList>
            <person name="Go L.Y."/>
            <person name="Mitchell J.A."/>
        </authorList>
    </citation>
    <scope>NUCLEOTIDE SEQUENCE</scope>
    <source>
        <tissue evidence="4">Whole organism</tissue>
    </source>
</reference>
<name>A0A336M682_CULSO</name>
<evidence type="ECO:0000256" key="1">
    <source>
        <dbReference type="SAM" id="Coils"/>
    </source>
</evidence>
<feature type="compositionally biased region" description="Polar residues" evidence="2">
    <location>
        <begin position="1"/>
        <end position="11"/>
    </location>
</feature>
<dbReference type="EMBL" id="UFQS01000590">
    <property type="protein sequence ID" value="SSX05179.1"/>
    <property type="molecule type" value="Genomic_DNA"/>
</dbReference>
<dbReference type="OMA" id="AVIRYWI"/>
<feature type="transmembrane region" description="Helical" evidence="3">
    <location>
        <begin position="676"/>
        <end position="700"/>
    </location>
</feature>
<evidence type="ECO:0000313" key="4">
    <source>
        <dbReference type="EMBL" id="SSX05179.1"/>
    </source>
</evidence>
<dbReference type="Pfam" id="PF25228">
    <property type="entry name" value="Lips"/>
    <property type="match status" value="1"/>
</dbReference>